<evidence type="ECO:0000313" key="2">
    <source>
        <dbReference type="EMBL" id="UZX29892.1"/>
    </source>
</evidence>
<reference evidence="2" key="1">
    <citation type="submission" date="2021-09" db="EMBL/GenBank/DDBJ databases">
        <title>Lactobacillus species from Apis mellifera, Switzerland.</title>
        <authorList>
            <person name="Pfister J."/>
            <person name="Brown A."/>
            <person name="Neumann P."/>
            <person name="Collaud A."/>
            <person name="Retschnig G."/>
            <person name="Perreten V."/>
        </authorList>
    </citation>
    <scope>NUCLEOTIDE SEQUENCE</scope>
    <source>
        <strain evidence="2">IBH002</strain>
    </source>
</reference>
<dbReference type="PROSITE" id="PS51186">
    <property type="entry name" value="GNAT"/>
    <property type="match status" value="1"/>
</dbReference>
<accession>A0AA47B4B6</accession>
<dbReference type="Pfam" id="PF13673">
    <property type="entry name" value="Acetyltransf_10"/>
    <property type="match status" value="1"/>
</dbReference>
<dbReference type="EC" id="2.3.1.-" evidence="2"/>
<dbReference type="InterPro" id="IPR016181">
    <property type="entry name" value="Acyl_CoA_acyltransferase"/>
</dbReference>
<dbReference type="Gene3D" id="3.40.630.30">
    <property type="match status" value="1"/>
</dbReference>
<dbReference type="EMBL" id="CP084389">
    <property type="protein sequence ID" value="UZX29892.1"/>
    <property type="molecule type" value="Genomic_DNA"/>
</dbReference>
<keyword evidence="2" id="KW-0012">Acyltransferase</keyword>
<organism evidence="2 3">
    <name type="scientific">Lactobacillus helsingborgensis</name>
    <dbReference type="NCBI Taxonomy" id="1218494"/>
    <lineage>
        <taxon>Bacteria</taxon>
        <taxon>Bacillati</taxon>
        <taxon>Bacillota</taxon>
        <taxon>Bacilli</taxon>
        <taxon>Lactobacillales</taxon>
        <taxon>Lactobacillaceae</taxon>
        <taxon>Lactobacillus</taxon>
    </lineage>
</organism>
<keyword evidence="3" id="KW-1185">Reference proteome</keyword>
<protein>
    <submittedName>
        <fullName evidence="2">GNAT family N-acetyltransferase</fullName>
        <ecNumber evidence="2">2.3.1.-</ecNumber>
    </submittedName>
</protein>
<evidence type="ECO:0000313" key="3">
    <source>
        <dbReference type="Proteomes" id="UP001164557"/>
    </source>
</evidence>
<dbReference type="Proteomes" id="UP001164557">
    <property type="component" value="Chromosome"/>
</dbReference>
<keyword evidence="2" id="KW-0808">Transferase</keyword>
<sequence>MTNTEKFTFKPIAQMTGREMFCVARLRIDTFVTEQKITVPELDDQDLDAIQVYLLNKEETAALAVCRIFPENGKWMLGRVAVAAAARGQKLGTKMMAQVDGYLRNQGANRLYCHAQWQAKPFYDFLGYKTKGEPFVEADIKHVMMYKDL</sequence>
<proteinExistence type="predicted"/>
<dbReference type="InterPro" id="IPR000182">
    <property type="entry name" value="GNAT_dom"/>
</dbReference>
<evidence type="ECO:0000259" key="1">
    <source>
        <dbReference type="PROSITE" id="PS51186"/>
    </source>
</evidence>
<dbReference type="GO" id="GO:0016747">
    <property type="term" value="F:acyltransferase activity, transferring groups other than amino-acyl groups"/>
    <property type="evidence" value="ECO:0007669"/>
    <property type="project" value="InterPro"/>
</dbReference>
<feature type="domain" description="N-acetyltransferase" evidence="1">
    <location>
        <begin position="10"/>
        <end position="149"/>
    </location>
</feature>
<gene>
    <name evidence="2" type="ORF">LDX53_01245</name>
</gene>
<name>A0AA47B4B6_9LACO</name>
<dbReference type="RefSeq" id="WP_046326658.1">
    <property type="nucleotide sequence ID" value="NZ_CP084389.1"/>
</dbReference>
<dbReference type="AlphaFoldDB" id="A0AA47B4B6"/>
<dbReference type="SUPFAM" id="SSF55729">
    <property type="entry name" value="Acyl-CoA N-acyltransferases (Nat)"/>
    <property type="match status" value="1"/>
</dbReference>